<accession>A0AAE9XSQ4</accession>
<keyword evidence="1" id="KW-0732">Signal</keyword>
<dbReference type="AlphaFoldDB" id="A0AAE9XSQ4"/>
<evidence type="ECO:0000313" key="3">
    <source>
        <dbReference type="Proteomes" id="UP001217500"/>
    </source>
</evidence>
<name>A0AAE9XSQ4_9PROT</name>
<sequence length="164" mass="17700">MTSRSAVAAIGLALATATFAMGTPSFAVVETSTSEVNADAHGLAMQGYDPVAYFTAGGPQKGDKKFALQHTGGTYYFASAENRDTFMADPDRYLPQYGGFCAMGVALGKKLDGDPNVWKIVDDKLYLNVNKDVSVAWQRDIPGNLEKADEYWPGLKYRTPASLN</sequence>
<organism evidence="2 3">
    <name type="scientific">Gimibacter soli</name>
    <dbReference type="NCBI Taxonomy" id="3024400"/>
    <lineage>
        <taxon>Bacteria</taxon>
        <taxon>Pseudomonadati</taxon>
        <taxon>Pseudomonadota</taxon>
        <taxon>Alphaproteobacteria</taxon>
        <taxon>Kordiimonadales</taxon>
        <taxon>Temperatibacteraceae</taxon>
        <taxon>Gimibacter</taxon>
    </lineage>
</organism>
<feature type="chain" id="PRO_5041972991" evidence="1">
    <location>
        <begin position="21"/>
        <end position="164"/>
    </location>
</feature>
<evidence type="ECO:0000313" key="2">
    <source>
        <dbReference type="EMBL" id="WCL54355.1"/>
    </source>
</evidence>
<proteinExistence type="predicted"/>
<protein>
    <submittedName>
        <fullName evidence="2">YHS domain-containing (Seleno)protein</fullName>
    </submittedName>
</protein>
<dbReference type="NCBIfam" id="NF041384">
    <property type="entry name" value="YHS_seleno_dom"/>
    <property type="match status" value="1"/>
</dbReference>
<dbReference type="RefSeq" id="WP_289504074.1">
    <property type="nucleotide sequence ID" value="NZ_CP116805.1"/>
</dbReference>
<dbReference type="Proteomes" id="UP001217500">
    <property type="component" value="Chromosome"/>
</dbReference>
<evidence type="ECO:0000256" key="1">
    <source>
        <dbReference type="SAM" id="SignalP"/>
    </source>
</evidence>
<dbReference type="EMBL" id="CP116805">
    <property type="protein sequence ID" value="WCL54355.1"/>
    <property type="molecule type" value="Genomic_DNA"/>
</dbReference>
<keyword evidence="3" id="KW-1185">Reference proteome</keyword>
<feature type="signal peptide" evidence="1">
    <location>
        <begin position="1"/>
        <end position="20"/>
    </location>
</feature>
<gene>
    <name evidence="2" type="ORF">PH603_01110</name>
</gene>
<dbReference type="KEGG" id="gso:PH603_01110"/>
<reference evidence="2" key="1">
    <citation type="submission" date="2023-01" db="EMBL/GenBank/DDBJ databases">
        <title>The genome sequence of Kordiimonadaceae bacterium 6D33.</title>
        <authorList>
            <person name="Liu Y."/>
        </authorList>
    </citation>
    <scope>NUCLEOTIDE SEQUENCE</scope>
    <source>
        <strain evidence="2">6D33</strain>
    </source>
</reference>